<dbReference type="Proteomes" id="UP001059912">
    <property type="component" value="Plasmid unnamed1"/>
</dbReference>
<evidence type="ECO:0000313" key="1">
    <source>
        <dbReference type="EMBL" id="UTZ34834.1"/>
    </source>
</evidence>
<keyword evidence="1" id="KW-0614">Plasmid</keyword>
<geneLocation type="plasmid" evidence="1 2">
    <name>unnamed1</name>
</geneLocation>
<dbReference type="EMBL" id="CP050472">
    <property type="protein sequence ID" value="UTZ34834.1"/>
    <property type="molecule type" value="Genomic_DNA"/>
</dbReference>
<sequence>MSELSGDHVGSVALVHDNKKIAAFENYEKSLQAACFAVNSEVGGYGMI</sequence>
<organism evidence="1 2">
    <name type="scientific">Vibrio campbellii</name>
    <dbReference type="NCBI Taxonomy" id="680"/>
    <lineage>
        <taxon>Bacteria</taxon>
        <taxon>Pseudomonadati</taxon>
        <taxon>Pseudomonadota</taxon>
        <taxon>Gammaproteobacteria</taxon>
        <taxon>Vibrionales</taxon>
        <taxon>Vibrionaceae</taxon>
        <taxon>Vibrio</taxon>
    </lineage>
</organism>
<reference evidence="1" key="1">
    <citation type="submission" date="2020-03" db="EMBL/GenBank/DDBJ databases">
        <title>Five strains of Vibrio campbellii isolated from Mariana Trench.</title>
        <authorList>
            <person name="Liang J."/>
            <person name="Zhang X.-H."/>
        </authorList>
    </citation>
    <scope>NUCLEOTIDE SEQUENCE</scope>
    <source>
        <strain evidence="1">LJC013</strain>
        <plasmid evidence="1">unnamed1</plasmid>
    </source>
</reference>
<keyword evidence="2" id="KW-1185">Reference proteome</keyword>
<name>A0ABY5IKX3_9VIBR</name>
<gene>
    <name evidence="1" type="ORF">HB762_26605</name>
</gene>
<accession>A0ABY5IKX3</accession>
<dbReference type="RefSeq" id="WP_255905209.1">
    <property type="nucleotide sequence ID" value="NZ_CP050472.1"/>
</dbReference>
<proteinExistence type="predicted"/>
<evidence type="ECO:0000313" key="2">
    <source>
        <dbReference type="Proteomes" id="UP001059912"/>
    </source>
</evidence>
<protein>
    <submittedName>
        <fullName evidence="1">Uncharacterized protein</fullName>
    </submittedName>
</protein>